<feature type="transmembrane region" description="Helical" evidence="7">
    <location>
        <begin position="145"/>
        <end position="166"/>
    </location>
</feature>
<reference evidence="9" key="1">
    <citation type="submission" date="2023-06" db="EMBL/GenBank/DDBJ databases">
        <title>Draft genome sequence of Nocardioides sp. SOB77.</title>
        <authorList>
            <person name="Zhang G."/>
        </authorList>
    </citation>
    <scope>NUCLEOTIDE SEQUENCE</scope>
    <source>
        <strain evidence="9">SOB77</strain>
    </source>
</reference>
<feature type="transmembrane region" description="Helical" evidence="7">
    <location>
        <begin position="172"/>
        <end position="193"/>
    </location>
</feature>
<dbReference type="SUPFAM" id="SSF103473">
    <property type="entry name" value="MFS general substrate transporter"/>
    <property type="match status" value="1"/>
</dbReference>
<evidence type="ECO:0000256" key="1">
    <source>
        <dbReference type="ARBA" id="ARBA00004651"/>
    </source>
</evidence>
<protein>
    <submittedName>
        <fullName evidence="9">MFS transporter</fullName>
    </submittedName>
</protein>
<comment type="subcellular location">
    <subcellularLocation>
        <location evidence="1">Cell membrane</location>
        <topology evidence="1">Multi-pass membrane protein</topology>
    </subcellularLocation>
</comment>
<evidence type="ECO:0000256" key="3">
    <source>
        <dbReference type="ARBA" id="ARBA00022475"/>
    </source>
</evidence>
<feature type="transmembrane region" description="Helical" evidence="7">
    <location>
        <begin position="300"/>
        <end position="318"/>
    </location>
</feature>
<feature type="transmembrane region" description="Helical" evidence="7">
    <location>
        <begin position="266"/>
        <end position="288"/>
    </location>
</feature>
<evidence type="ECO:0000259" key="8">
    <source>
        <dbReference type="PROSITE" id="PS50850"/>
    </source>
</evidence>
<keyword evidence="2" id="KW-0813">Transport</keyword>
<feature type="transmembrane region" description="Helical" evidence="7">
    <location>
        <begin position="232"/>
        <end position="254"/>
    </location>
</feature>
<dbReference type="Proteomes" id="UP001168620">
    <property type="component" value="Unassembled WGS sequence"/>
</dbReference>
<keyword evidence="10" id="KW-1185">Reference proteome</keyword>
<organism evidence="9 10">
    <name type="scientific">Nocardioides oceani</name>
    <dbReference type="NCBI Taxonomy" id="3058369"/>
    <lineage>
        <taxon>Bacteria</taxon>
        <taxon>Bacillati</taxon>
        <taxon>Actinomycetota</taxon>
        <taxon>Actinomycetes</taxon>
        <taxon>Propionibacteriales</taxon>
        <taxon>Nocardioidaceae</taxon>
        <taxon>Nocardioides</taxon>
    </lineage>
</organism>
<comment type="caution">
    <text evidence="9">The sequence shown here is derived from an EMBL/GenBank/DDBJ whole genome shotgun (WGS) entry which is preliminary data.</text>
</comment>
<evidence type="ECO:0000313" key="10">
    <source>
        <dbReference type="Proteomes" id="UP001168620"/>
    </source>
</evidence>
<sequence length="429" mass="45158">MPRPLGSVVDSLRPPTPLAARLSVQSILFAIGDGTFITASAVFFTQVVGLSAAQVGVGITVAGIASFLVAVPAGRLADRIGPQRMWALGALGTGLAYAAWPLIDGFAAFLVMSVVLEVVNSAGGAARGAYVLDLVPRVERVASQAYMYAALNLGFTAGALLGGIALALPGDAVITALPWFTAALMLLNAFWITRLPRVRHEERPTALEAAVAGAVEDVEGERAVPGALRNRGFLLTSFLGGVLNTNQVLLHIVIPLWLVQETDAPHVLIALLFGTNTVMCIFLPMVVARTVLGVPTALRASRISSVFFVVSCVITLVTHDTVGWVTIALVWLGHVTVTGAELFLSAAGWSFESELSDPGRRGEYQGAQNLGGTLGYVWAPAAYTYLAMEHGAVGWLVIAGIVAAATVAIHPSVRVAQRFLERHRLDPAR</sequence>
<evidence type="ECO:0000256" key="7">
    <source>
        <dbReference type="SAM" id="Phobius"/>
    </source>
</evidence>
<evidence type="ECO:0000256" key="4">
    <source>
        <dbReference type="ARBA" id="ARBA00022692"/>
    </source>
</evidence>
<feature type="transmembrane region" description="Helical" evidence="7">
    <location>
        <begin position="392"/>
        <end position="413"/>
    </location>
</feature>
<dbReference type="PANTHER" id="PTHR23517:SF2">
    <property type="entry name" value="MULTIDRUG RESISTANCE PROTEIN MDTH"/>
    <property type="match status" value="1"/>
</dbReference>
<evidence type="ECO:0000313" key="9">
    <source>
        <dbReference type="EMBL" id="MDN4171748.1"/>
    </source>
</evidence>
<dbReference type="InterPro" id="IPR011701">
    <property type="entry name" value="MFS"/>
</dbReference>
<dbReference type="PROSITE" id="PS50850">
    <property type="entry name" value="MFS"/>
    <property type="match status" value="1"/>
</dbReference>
<feature type="transmembrane region" description="Helical" evidence="7">
    <location>
        <begin position="53"/>
        <end position="73"/>
    </location>
</feature>
<name>A0ABT8FAQ7_9ACTN</name>
<dbReference type="Pfam" id="PF07690">
    <property type="entry name" value="MFS_1"/>
    <property type="match status" value="1"/>
</dbReference>
<feature type="transmembrane region" description="Helical" evidence="7">
    <location>
        <begin position="27"/>
        <end position="47"/>
    </location>
</feature>
<evidence type="ECO:0000256" key="5">
    <source>
        <dbReference type="ARBA" id="ARBA00022989"/>
    </source>
</evidence>
<dbReference type="PANTHER" id="PTHR23517">
    <property type="entry name" value="RESISTANCE PROTEIN MDTM, PUTATIVE-RELATED-RELATED"/>
    <property type="match status" value="1"/>
</dbReference>
<evidence type="ECO:0000256" key="6">
    <source>
        <dbReference type="ARBA" id="ARBA00023136"/>
    </source>
</evidence>
<dbReference type="InterPro" id="IPR020846">
    <property type="entry name" value="MFS_dom"/>
</dbReference>
<dbReference type="RefSeq" id="WP_300950664.1">
    <property type="nucleotide sequence ID" value="NZ_JAUHJQ010000001.1"/>
</dbReference>
<accession>A0ABT8FAQ7</accession>
<keyword evidence="6 7" id="KW-0472">Membrane</keyword>
<dbReference type="Gene3D" id="1.20.1250.20">
    <property type="entry name" value="MFS general substrate transporter like domains"/>
    <property type="match status" value="1"/>
</dbReference>
<evidence type="ECO:0000256" key="2">
    <source>
        <dbReference type="ARBA" id="ARBA00022448"/>
    </source>
</evidence>
<feature type="domain" description="Major facilitator superfamily (MFS) profile" evidence="8">
    <location>
        <begin position="18"/>
        <end position="417"/>
    </location>
</feature>
<dbReference type="InterPro" id="IPR050171">
    <property type="entry name" value="MFS_Transporters"/>
</dbReference>
<keyword evidence="4 7" id="KW-0812">Transmembrane</keyword>
<keyword evidence="5 7" id="KW-1133">Transmembrane helix</keyword>
<keyword evidence="3" id="KW-1003">Cell membrane</keyword>
<dbReference type="EMBL" id="JAUHJQ010000001">
    <property type="protein sequence ID" value="MDN4171748.1"/>
    <property type="molecule type" value="Genomic_DNA"/>
</dbReference>
<proteinExistence type="predicted"/>
<gene>
    <name evidence="9" type="ORF">QWY28_02220</name>
</gene>
<dbReference type="InterPro" id="IPR036259">
    <property type="entry name" value="MFS_trans_sf"/>
</dbReference>